<evidence type="ECO:0000313" key="8">
    <source>
        <dbReference type="Proteomes" id="UP000005666"/>
    </source>
</evidence>
<gene>
    <name evidence="7" type="primary">TPHA0H00390</name>
    <name evidence="7" type="ordered locus">TPHA_0H00390</name>
</gene>
<dbReference type="OMA" id="NINVYWS"/>
<reference evidence="7 8" key="1">
    <citation type="journal article" date="2011" name="Proc. Natl. Acad. Sci. U.S.A.">
        <title>Evolutionary erosion of yeast sex chromosomes by mating-type switching accidents.</title>
        <authorList>
            <person name="Gordon J.L."/>
            <person name="Armisen D."/>
            <person name="Proux-Wera E."/>
            <person name="Oheigeartaigh S.S."/>
            <person name="Byrne K.P."/>
            <person name="Wolfe K.H."/>
        </authorList>
    </citation>
    <scope>NUCLEOTIDE SEQUENCE [LARGE SCALE GENOMIC DNA]</scope>
    <source>
        <strain evidence="8">ATCC 24235 / CBS 4417 / NBRC 1672 / NRRL Y-8282 / UCD 70-5</strain>
    </source>
</reference>
<dbReference type="PIRSF" id="PIRSF026991">
    <property type="entry name" value="Mnd1"/>
    <property type="match status" value="1"/>
</dbReference>
<organism evidence="7 8">
    <name type="scientific">Tetrapisispora phaffii (strain ATCC 24235 / CBS 4417 / NBRC 1672 / NRRL Y-8282 / UCD 70-5)</name>
    <name type="common">Yeast</name>
    <name type="synonym">Fabospora phaffii</name>
    <dbReference type="NCBI Taxonomy" id="1071381"/>
    <lineage>
        <taxon>Eukaryota</taxon>
        <taxon>Fungi</taxon>
        <taxon>Dikarya</taxon>
        <taxon>Ascomycota</taxon>
        <taxon>Saccharomycotina</taxon>
        <taxon>Saccharomycetes</taxon>
        <taxon>Saccharomycetales</taxon>
        <taxon>Saccharomycetaceae</taxon>
        <taxon>Tetrapisispora</taxon>
    </lineage>
</organism>
<name>G8BWU5_TETPH</name>
<evidence type="ECO:0000313" key="7">
    <source>
        <dbReference type="EMBL" id="CCE64249.1"/>
    </source>
</evidence>
<evidence type="ECO:0000256" key="3">
    <source>
        <dbReference type="ARBA" id="ARBA00023054"/>
    </source>
</evidence>
<evidence type="ECO:0000259" key="6">
    <source>
        <dbReference type="Pfam" id="PF03962"/>
    </source>
</evidence>
<comment type="subcellular location">
    <subcellularLocation>
        <location evidence="1 5">Nucleus</location>
    </subcellularLocation>
</comment>
<dbReference type="GO" id="GO:0003690">
    <property type="term" value="F:double-stranded DNA binding"/>
    <property type="evidence" value="ECO:0007669"/>
    <property type="project" value="EnsemblFungi"/>
</dbReference>
<dbReference type="OrthoDB" id="9978204at2759"/>
<dbReference type="eggNOG" id="KOG3433">
    <property type="taxonomic scope" value="Eukaryota"/>
</dbReference>
<dbReference type="InterPro" id="IPR005647">
    <property type="entry name" value="Mnd1"/>
</dbReference>
<comment type="similarity">
    <text evidence="2 5">Belongs to the MND1 family.</text>
</comment>
<keyword evidence="8" id="KW-1185">Reference proteome</keyword>
<keyword evidence="4 5" id="KW-0539">Nucleus</keyword>
<dbReference type="EMBL" id="HE612863">
    <property type="protein sequence ID" value="CCE64249.1"/>
    <property type="molecule type" value="Genomic_DNA"/>
</dbReference>
<proteinExistence type="inferred from homology"/>
<dbReference type="AlphaFoldDB" id="G8BWU5"/>
<keyword evidence="3" id="KW-0175">Coiled coil</keyword>
<dbReference type="InterPro" id="IPR040453">
    <property type="entry name" value="Mnd1_HTH"/>
</dbReference>
<dbReference type="Proteomes" id="UP000005666">
    <property type="component" value="Chromosome 8"/>
</dbReference>
<dbReference type="GO" id="GO:0000794">
    <property type="term" value="C:condensed nuclear chromosome"/>
    <property type="evidence" value="ECO:0007669"/>
    <property type="project" value="EnsemblFungi"/>
</dbReference>
<accession>G8BWU5</accession>
<dbReference type="GeneID" id="11534179"/>
<evidence type="ECO:0000256" key="2">
    <source>
        <dbReference type="ARBA" id="ARBA00005981"/>
    </source>
</evidence>
<dbReference type="STRING" id="1071381.G8BWU5"/>
<dbReference type="Pfam" id="PF03962">
    <property type="entry name" value="Mnd1"/>
    <property type="match status" value="1"/>
</dbReference>
<dbReference type="HOGENOM" id="CLU_080628_2_0_1"/>
<evidence type="ECO:0000256" key="4">
    <source>
        <dbReference type="ARBA" id="ARBA00023242"/>
    </source>
</evidence>
<dbReference type="GO" id="GO:0007129">
    <property type="term" value="P:homologous chromosome pairing at meiosis"/>
    <property type="evidence" value="ECO:0007669"/>
    <property type="project" value="EnsemblFungi"/>
</dbReference>
<comment type="function">
    <text evidence="5">Required for proper homologous chromosome pairing and efficient cross-over and intragenic recombination during meiosis.</text>
</comment>
<dbReference type="GO" id="GO:0007131">
    <property type="term" value="P:reciprocal meiotic recombination"/>
    <property type="evidence" value="ECO:0007669"/>
    <property type="project" value="EnsemblFungi"/>
</dbReference>
<dbReference type="RefSeq" id="XP_003686683.1">
    <property type="nucleotide sequence ID" value="XM_003686635.1"/>
</dbReference>
<protein>
    <recommendedName>
        <fullName evidence="5">Meiotic nuclear division protein 1</fullName>
    </recommendedName>
</protein>
<feature type="domain" description="Mnd1 HTH" evidence="6">
    <location>
        <begin position="16"/>
        <end position="77"/>
    </location>
</feature>
<dbReference type="KEGG" id="tpf:TPHA_0H00390"/>
<evidence type="ECO:0000256" key="5">
    <source>
        <dbReference type="PIRNR" id="PIRNR026991"/>
    </source>
</evidence>
<evidence type="ECO:0000256" key="1">
    <source>
        <dbReference type="ARBA" id="ARBA00004123"/>
    </source>
</evidence>
<sequence length="223" mass="26199">MGTKKGCSIDEKKQSILNFFQNEYSFYTIKELEKLIPKKCPSISSMVVKELLQAMIDEDGLISVEKCGNINVYWCFKNQINQKIYENCTRLQKDIEEKTIVVSDLELRVASTVKNERAPNFTYDNKKYKRLVELDKLKKLDMQCKTLQNEYDSLMENLWDEQTLVKKIHLLEKKNDDLNILSDNIDSIISYLVNKYLVDANDIRKEYGIQEEYKEYSKEVSGV</sequence>